<feature type="region of interest" description="Disordered" evidence="9">
    <location>
        <begin position="449"/>
        <end position="492"/>
    </location>
</feature>
<keyword evidence="12" id="KW-1185">Reference proteome</keyword>
<dbReference type="InterPro" id="IPR011009">
    <property type="entry name" value="Kinase-like_dom_sf"/>
</dbReference>
<dbReference type="SUPFAM" id="SSF56112">
    <property type="entry name" value="Protein kinase-like (PK-like)"/>
    <property type="match status" value="1"/>
</dbReference>
<reference evidence="11" key="2">
    <citation type="submission" date="2025-09" db="UniProtKB">
        <authorList>
            <consortium name="Ensembl"/>
        </authorList>
    </citation>
    <scope>IDENTIFICATION</scope>
</reference>
<dbReference type="GO" id="GO:0005524">
    <property type="term" value="F:ATP binding"/>
    <property type="evidence" value="ECO:0007669"/>
    <property type="project" value="UniProtKB-UniRule"/>
</dbReference>
<name>A0A8C5FU99_GADMO</name>
<evidence type="ECO:0000256" key="1">
    <source>
        <dbReference type="ARBA" id="ARBA00006485"/>
    </source>
</evidence>
<protein>
    <submittedName>
        <fullName evidence="11">Cyclin dependent kinase 17</fullName>
    </submittedName>
</protein>
<keyword evidence="4 7" id="KW-0547">Nucleotide-binding</keyword>
<dbReference type="InterPro" id="IPR017441">
    <property type="entry name" value="Protein_kinase_ATP_BS"/>
</dbReference>
<dbReference type="PROSITE" id="PS50011">
    <property type="entry name" value="PROTEIN_KINASE_DOM"/>
    <property type="match status" value="1"/>
</dbReference>
<dbReference type="Gene3D" id="1.10.510.10">
    <property type="entry name" value="Transferase(Phosphotransferase) domain 1"/>
    <property type="match status" value="1"/>
</dbReference>
<dbReference type="PROSITE" id="PS00108">
    <property type="entry name" value="PROTEIN_KINASE_ST"/>
    <property type="match status" value="1"/>
</dbReference>
<evidence type="ECO:0000256" key="8">
    <source>
        <dbReference type="RuleBase" id="RU000304"/>
    </source>
</evidence>
<dbReference type="InterPro" id="IPR008271">
    <property type="entry name" value="Ser/Thr_kinase_AS"/>
</dbReference>
<evidence type="ECO:0000313" key="12">
    <source>
        <dbReference type="Proteomes" id="UP000694546"/>
    </source>
</evidence>
<dbReference type="CDD" id="cd07844">
    <property type="entry name" value="STKc_PCTAIRE_like"/>
    <property type="match status" value="1"/>
</dbReference>
<dbReference type="Pfam" id="PF00069">
    <property type="entry name" value="Pkinase"/>
    <property type="match status" value="1"/>
</dbReference>
<feature type="compositionally biased region" description="Basic and acidic residues" evidence="9">
    <location>
        <begin position="483"/>
        <end position="492"/>
    </location>
</feature>
<evidence type="ECO:0000256" key="7">
    <source>
        <dbReference type="PROSITE-ProRule" id="PRU10141"/>
    </source>
</evidence>
<comment type="similarity">
    <text evidence="1">Belongs to the protein kinase superfamily. CMGC Ser/Thr protein kinase family. CDC2/CDKX subfamily.</text>
</comment>
<feature type="region of interest" description="Disordered" evidence="9">
    <location>
        <begin position="46"/>
        <end position="72"/>
    </location>
</feature>
<keyword evidence="3" id="KW-0808">Transferase</keyword>
<dbReference type="GO" id="GO:0005737">
    <property type="term" value="C:cytoplasm"/>
    <property type="evidence" value="ECO:0007669"/>
    <property type="project" value="TreeGrafter"/>
</dbReference>
<dbReference type="InterPro" id="IPR050108">
    <property type="entry name" value="CDK"/>
</dbReference>
<dbReference type="PROSITE" id="PS00107">
    <property type="entry name" value="PROTEIN_KINASE_ATP"/>
    <property type="match status" value="1"/>
</dbReference>
<dbReference type="Proteomes" id="UP000694546">
    <property type="component" value="Chromosome 9"/>
</dbReference>
<accession>A0A8C5FU99</accession>
<dbReference type="PANTHER" id="PTHR24056">
    <property type="entry name" value="CELL DIVISION PROTEIN KINASE"/>
    <property type="match status" value="1"/>
</dbReference>
<proteinExistence type="inferred from homology"/>
<dbReference type="OMA" id="LRIFTSW"/>
<feature type="binding site" evidence="7">
    <location>
        <position position="166"/>
    </location>
    <ligand>
        <name>ATP</name>
        <dbReference type="ChEBI" id="CHEBI:30616"/>
    </ligand>
</feature>
<dbReference type="Gene3D" id="3.30.200.20">
    <property type="entry name" value="Phosphorylase Kinase, domain 1"/>
    <property type="match status" value="1"/>
</dbReference>
<dbReference type="GeneTree" id="ENSGT00940000155834"/>
<evidence type="ECO:0000256" key="3">
    <source>
        <dbReference type="ARBA" id="ARBA00022679"/>
    </source>
</evidence>
<reference evidence="11" key="1">
    <citation type="submission" date="2025-08" db="UniProtKB">
        <authorList>
            <consortium name="Ensembl"/>
        </authorList>
    </citation>
    <scope>IDENTIFICATION</scope>
</reference>
<dbReference type="Ensembl" id="ENSGMOT00000063805.1">
    <property type="protein sequence ID" value="ENSGMOP00000061712.1"/>
    <property type="gene ID" value="ENSGMOG00000010215.2"/>
</dbReference>
<gene>
    <name evidence="11" type="primary">CDK17</name>
</gene>
<evidence type="ECO:0000259" key="10">
    <source>
        <dbReference type="PROSITE" id="PS50011"/>
    </source>
</evidence>
<dbReference type="PANTHER" id="PTHR24056:SF128">
    <property type="entry name" value="CYCLIN-DEPENDENT KINASE 17"/>
    <property type="match status" value="1"/>
</dbReference>
<feature type="compositionally biased region" description="Polar residues" evidence="9">
    <location>
        <begin position="55"/>
        <end position="69"/>
    </location>
</feature>
<keyword evidence="5" id="KW-0418">Kinase</keyword>
<evidence type="ECO:0000256" key="9">
    <source>
        <dbReference type="SAM" id="MobiDB-lite"/>
    </source>
</evidence>
<sequence>MKRFRRRLTQTLRGSHTIDESLSELAEQMTIEENGLKDGDIVHENLKVGSDGESDQASGTSSDDVQSPTGVCLRNRGNRRISAEDLNKRLSLPADIRIPDGYLEKLQLRSPQFDMPLSRRSRRASLSEIGFGKLETYIKLDKLGEGTYATVFKGRSKLTDNLVALKEIRLEHEEGAPCTAIREVSLLKDLKHANIVTLHDIIHTDKSLTLVFEYLDKDLKQYMDDCGNILSMQNVKIFLYQILRGLAYCHKRKVLHRDLKPQNLLINERGELKLADFGLARAKSVPTKTYSNEVVTLWYRPPDVLLGSSEYSTQIDMWGVGCIFYEMAAGRPLFPGSTVEDELHLIFRLLGTPNEDTWPGILSIDEFKTHKFPKYKSQPLINHAARGLWRCRRPPNVFSSVPQYESKKRMSADEAMRQAYFRSLGPRVLALPETISIFTLKEVQLQRDPGYRSSSYPESGEGRGRRLTPSHSDVPPSLSAPHPPHDERSKVG</sequence>
<dbReference type="GO" id="GO:0004707">
    <property type="term" value="F:MAP kinase activity"/>
    <property type="evidence" value="ECO:0007669"/>
    <property type="project" value="UniProtKB-EC"/>
</dbReference>
<evidence type="ECO:0000256" key="5">
    <source>
        <dbReference type="ARBA" id="ARBA00022777"/>
    </source>
</evidence>
<feature type="domain" description="Protein kinase" evidence="10">
    <location>
        <begin position="137"/>
        <end position="421"/>
    </location>
</feature>
<organism evidence="11 12">
    <name type="scientific">Gadus morhua</name>
    <name type="common">Atlantic cod</name>
    <dbReference type="NCBI Taxonomy" id="8049"/>
    <lineage>
        <taxon>Eukaryota</taxon>
        <taxon>Metazoa</taxon>
        <taxon>Chordata</taxon>
        <taxon>Craniata</taxon>
        <taxon>Vertebrata</taxon>
        <taxon>Euteleostomi</taxon>
        <taxon>Actinopterygii</taxon>
        <taxon>Neopterygii</taxon>
        <taxon>Teleostei</taxon>
        <taxon>Neoteleostei</taxon>
        <taxon>Acanthomorphata</taxon>
        <taxon>Zeiogadaria</taxon>
        <taxon>Gadariae</taxon>
        <taxon>Gadiformes</taxon>
        <taxon>Gadoidei</taxon>
        <taxon>Gadidae</taxon>
        <taxon>Gadus</taxon>
    </lineage>
</organism>
<keyword evidence="2 8" id="KW-0723">Serine/threonine-protein kinase</keyword>
<evidence type="ECO:0000256" key="2">
    <source>
        <dbReference type="ARBA" id="ARBA00022527"/>
    </source>
</evidence>
<keyword evidence="6 7" id="KW-0067">ATP-binding</keyword>
<dbReference type="InterPro" id="IPR000719">
    <property type="entry name" value="Prot_kinase_dom"/>
</dbReference>
<dbReference type="GO" id="GO:0005634">
    <property type="term" value="C:nucleus"/>
    <property type="evidence" value="ECO:0007669"/>
    <property type="project" value="TreeGrafter"/>
</dbReference>
<dbReference type="SMART" id="SM00220">
    <property type="entry name" value="S_TKc"/>
    <property type="match status" value="1"/>
</dbReference>
<dbReference type="AlphaFoldDB" id="A0A8C5FU99"/>
<evidence type="ECO:0000313" key="11">
    <source>
        <dbReference type="Ensembl" id="ENSGMOP00000061712.1"/>
    </source>
</evidence>
<dbReference type="GO" id="GO:0004693">
    <property type="term" value="F:cyclin-dependent protein serine/threonine kinase activity"/>
    <property type="evidence" value="ECO:0007669"/>
    <property type="project" value="UniProtKB-EC"/>
</dbReference>
<evidence type="ECO:0000256" key="4">
    <source>
        <dbReference type="ARBA" id="ARBA00022741"/>
    </source>
</evidence>
<evidence type="ECO:0000256" key="6">
    <source>
        <dbReference type="ARBA" id="ARBA00022840"/>
    </source>
</evidence>